<proteinExistence type="predicted"/>
<dbReference type="CDD" id="cd03185">
    <property type="entry name" value="GST_C_Tau"/>
    <property type="match status" value="1"/>
</dbReference>
<dbReference type="PANTHER" id="PTHR11260:SF679">
    <property type="entry name" value="GLUTATHIONE TRANSFERASE"/>
    <property type="match status" value="1"/>
</dbReference>
<dbReference type="Proteomes" id="UP000596660">
    <property type="component" value="Unplaced"/>
</dbReference>
<dbReference type="AlphaFoldDB" id="A0A803M165"/>
<dbReference type="InterPro" id="IPR004045">
    <property type="entry name" value="Glutathione_S-Trfase_N"/>
</dbReference>
<dbReference type="EC" id="2.5.1.18" evidence="1"/>
<dbReference type="SFLD" id="SFLDG00358">
    <property type="entry name" value="Main_(cytGST)"/>
    <property type="match status" value="1"/>
</dbReference>
<dbReference type="PROSITE" id="PS50405">
    <property type="entry name" value="GST_CTER"/>
    <property type="match status" value="1"/>
</dbReference>
<evidence type="ECO:0000256" key="1">
    <source>
        <dbReference type="ARBA" id="ARBA00012452"/>
    </source>
</evidence>
<keyword evidence="8" id="KW-1185">Reference proteome</keyword>
<reference evidence="7" key="1">
    <citation type="journal article" date="2017" name="Nature">
        <title>The genome of Chenopodium quinoa.</title>
        <authorList>
            <person name="Jarvis D.E."/>
            <person name="Ho Y.S."/>
            <person name="Lightfoot D.J."/>
            <person name="Schmoeckel S.M."/>
            <person name="Li B."/>
            <person name="Borm T.J.A."/>
            <person name="Ohyanagi H."/>
            <person name="Mineta K."/>
            <person name="Michell C.T."/>
            <person name="Saber N."/>
            <person name="Kharbatia N.M."/>
            <person name="Rupper R.R."/>
            <person name="Sharp A.R."/>
            <person name="Dally N."/>
            <person name="Boughton B.A."/>
            <person name="Woo Y.H."/>
            <person name="Gao G."/>
            <person name="Schijlen E.G.W.M."/>
            <person name="Guo X."/>
            <person name="Momin A.A."/>
            <person name="Negrao S."/>
            <person name="Al-Babili S."/>
            <person name="Gehring C."/>
            <person name="Roessner U."/>
            <person name="Jung C."/>
            <person name="Murphy K."/>
            <person name="Arold S.T."/>
            <person name="Gojobori T."/>
            <person name="van der Linden C.G."/>
            <person name="van Loo E.N."/>
            <person name="Jellen E.N."/>
            <person name="Maughan P.J."/>
            <person name="Tester M."/>
        </authorList>
    </citation>
    <scope>NUCLEOTIDE SEQUENCE [LARGE SCALE GENOMIC DNA]</scope>
    <source>
        <strain evidence="7">cv. PI 614886</strain>
    </source>
</reference>
<evidence type="ECO:0000256" key="2">
    <source>
        <dbReference type="ARBA" id="ARBA00022679"/>
    </source>
</evidence>
<dbReference type="InterPro" id="IPR036249">
    <property type="entry name" value="Thioredoxin-like_sf"/>
</dbReference>
<dbReference type="PANTHER" id="PTHR11260">
    <property type="entry name" value="GLUTATHIONE S-TRANSFERASE, GST, SUPERFAMILY, GST DOMAIN CONTAINING"/>
    <property type="match status" value="1"/>
</dbReference>
<dbReference type="Pfam" id="PF02798">
    <property type="entry name" value="GST_N"/>
    <property type="match status" value="1"/>
</dbReference>
<dbReference type="GO" id="GO:0004364">
    <property type="term" value="F:glutathione transferase activity"/>
    <property type="evidence" value="ECO:0007669"/>
    <property type="project" value="UniProtKB-EC"/>
</dbReference>
<dbReference type="GO" id="GO:0006749">
    <property type="term" value="P:glutathione metabolic process"/>
    <property type="evidence" value="ECO:0007669"/>
    <property type="project" value="InterPro"/>
</dbReference>
<dbReference type="CDD" id="cd03058">
    <property type="entry name" value="GST_N_Tau"/>
    <property type="match status" value="1"/>
</dbReference>
<accession>A0A803M165</accession>
<dbReference type="FunFam" id="3.40.30.10:FF:000014">
    <property type="entry name" value="Tau class glutathione S-transferase"/>
    <property type="match status" value="1"/>
</dbReference>
<dbReference type="SFLD" id="SFLDS00019">
    <property type="entry name" value="Glutathione_Transferase_(cytos"/>
    <property type="match status" value="1"/>
</dbReference>
<feature type="domain" description="GST N-terminal" evidence="5">
    <location>
        <begin position="124"/>
        <end position="203"/>
    </location>
</feature>
<protein>
    <recommendedName>
        <fullName evidence="1">glutathione transferase</fullName>
        <ecNumber evidence="1">2.5.1.18</ecNumber>
    </recommendedName>
</protein>
<dbReference type="OMA" id="WISYINQ"/>
<feature type="domain" description="GST C-terminal" evidence="6">
    <location>
        <begin position="209"/>
        <end position="336"/>
    </location>
</feature>
<dbReference type="InterPro" id="IPR040079">
    <property type="entry name" value="Glutathione_S-Trfase"/>
</dbReference>
<dbReference type="InterPro" id="IPR036282">
    <property type="entry name" value="Glutathione-S-Trfase_C_sf"/>
</dbReference>
<dbReference type="InterPro" id="IPR045073">
    <property type="entry name" value="Omega/Tau-like"/>
</dbReference>
<dbReference type="SFLD" id="SFLDG01152">
    <property type="entry name" value="Main.3:_Omega-_and_Tau-like"/>
    <property type="match status" value="1"/>
</dbReference>
<keyword evidence="2" id="KW-0808">Transferase</keyword>
<evidence type="ECO:0000313" key="8">
    <source>
        <dbReference type="Proteomes" id="UP000596660"/>
    </source>
</evidence>
<dbReference type="Gene3D" id="1.20.1050.10">
    <property type="match status" value="1"/>
</dbReference>
<evidence type="ECO:0000259" key="6">
    <source>
        <dbReference type="PROSITE" id="PS50405"/>
    </source>
</evidence>
<comment type="catalytic activity">
    <reaction evidence="3">
        <text>RX + glutathione = an S-substituted glutathione + a halide anion + H(+)</text>
        <dbReference type="Rhea" id="RHEA:16437"/>
        <dbReference type="ChEBI" id="CHEBI:15378"/>
        <dbReference type="ChEBI" id="CHEBI:16042"/>
        <dbReference type="ChEBI" id="CHEBI:17792"/>
        <dbReference type="ChEBI" id="CHEBI:57925"/>
        <dbReference type="ChEBI" id="CHEBI:90779"/>
        <dbReference type="EC" id="2.5.1.18"/>
    </reaction>
</comment>
<dbReference type="Gene3D" id="3.40.30.10">
    <property type="entry name" value="Glutaredoxin"/>
    <property type="match status" value="1"/>
</dbReference>
<evidence type="ECO:0000259" key="5">
    <source>
        <dbReference type="PROSITE" id="PS50404"/>
    </source>
</evidence>
<reference evidence="7" key="2">
    <citation type="submission" date="2021-03" db="UniProtKB">
        <authorList>
            <consortium name="EnsemblPlants"/>
        </authorList>
    </citation>
    <scope>IDENTIFICATION</scope>
</reference>
<evidence type="ECO:0000313" key="7">
    <source>
        <dbReference type="EnsemblPlants" id="AUR62021697-RA:cds"/>
    </source>
</evidence>
<evidence type="ECO:0000256" key="4">
    <source>
        <dbReference type="SAM" id="Coils"/>
    </source>
</evidence>
<dbReference type="PROSITE" id="PS50404">
    <property type="entry name" value="GST_NTER"/>
    <property type="match status" value="1"/>
</dbReference>
<name>A0A803M165_CHEQI</name>
<organism evidence="7 8">
    <name type="scientific">Chenopodium quinoa</name>
    <name type="common">Quinoa</name>
    <dbReference type="NCBI Taxonomy" id="63459"/>
    <lineage>
        <taxon>Eukaryota</taxon>
        <taxon>Viridiplantae</taxon>
        <taxon>Streptophyta</taxon>
        <taxon>Embryophyta</taxon>
        <taxon>Tracheophyta</taxon>
        <taxon>Spermatophyta</taxon>
        <taxon>Magnoliopsida</taxon>
        <taxon>eudicotyledons</taxon>
        <taxon>Gunneridae</taxon>
        <taxon>Pentapetalae</taxon>
        <taxon>Caryophyllales</taxon>
        <taxon>Chenopodiaceae</taxon>
        <taxon>Chenopodioideae</taxon>
        <taxon>Atripliceae</taxon>
        <taxon>Chenopodium</taxon>
    </lineage>
</organism>
<evidence type="ECO:0000256" key="3">
    <source>
        <dbReference type="ARBA" id="ARBA00047960"/>
    </source>
</evidence>
<sequence length="347" mass="38973">MIELNCSCCGVSWRCVGGGRAMTESNERGGGDGDAVGAMLKVVKLISMEERGWGFEVVEEGGVGFRGFGVWARVGGATGKGVGVRRLPACLPVLASAARGMAQMAKVLSCQIQYHAHGHLETKEEVKLHGMWASPWVRRVTIALKIKGIPYQYFEEDLKNKSQLLLKYNPVKKLVPVLVHQGRPIPESLIILEYIDETWTSSPKLLPFDPYRRAKVRFWANFIDLQIFEKLRDVVKAPDDDEEDKIIKQIQENMNKLEANVKDLYSEGTHVSGETMDILDILMITLLPIINGVEEAISIKFIHPENFPLAFSWMKSGDGVPLVQESAPNHENLVKFLRKLRQLFRTM</sequence>
<keyword evidence="4" id="KW-0175">Coiled coil</keyword>
<dbReference type="InterPro" id="IPR010987">
    <property type="entry name" value="Glutathione-S-Trfase_C-like"/>
</dbReference>
<dbReference type="InterPro" id="IPR045074">
    <property type="entry name" value="GST_C_Tau"/>
</dbReference>
<dbReference type="SUPFAM" id="SSF52833">
    <property type="entry name" value="Thioredoxin-like"/>
    <property type="match status" value="1"/>
</dbReference>
<dbReference type="GO" id="GO:0005737">
    <property type="term" value="C:cytoplasm"/>
    <property type="evidence" value="ECO:0007669"/>
    <property type="project" value="TreeGrafter"/>
</dbReference>
<dbReference type="Gramene" id="AUR62021697-RA">
    <property type="protein sequence ID" value="AUR62021697-RA:cds"/>
    <property type="gene ID" value="AUR62021697"/>
</dbReference>
<dbReference type="EnsemblPlants" id="AUR62021697-RA">
    <property type="protein sequence ID" value="AUR62021697-RA:cds"/>
    <property type="gene ID" value="AUR62021697"/>
</dbReference>
<dbReference type="SUPFAM" id="SSF47616">
    <property type="entry name" value="GST C-terminal domain-like"/>
    <property type="match status" value="1"/>
</dbReference>
<feature type="coiled-coil region" evidence="4">
    <location>
        <begin position="240"/>
        <end position="267"/>
    </location>
</feature>